<dbReference type="InterPro" id="IPR046098">
    <property type="entry name" value="DUF6034"/>
</dbReference>
<protein>
    <submittedName>
        <fullName evidence="3">Uncharacterized protein</fullName>
    </submittedName>
</protein>
<dbReference type="RefSeq" id="WP_072853380.1">
    <property type="nucleotide sequence ID" value="NZ_FQVI01000019.1"/>
</dbReference>
<evidence type="ECO:0000256" key="2">
    <source>
        <dbReference type="SAM" id="SignalP"/>
    </source>
</evidence>
<reference evidence="3 4" key="1">
    <citation type="submission" date="2016-11" db="EMBL/GenBank/DDBJ databases">
        <authorList>
            <person name="Jaros S."/>
            <person name="Januszkiewicz K."/>
            <person name="Wedrychowicz H."/>
        </authorList>
    </citation>
    <scope>NUCLEOTIDE SEQUENCE [LARGE SCALE GENOMIC DNA]</scope>
    <source>
        <strain evidence="3 4">DSM 17459</strain>
    </source>
</reference>
<evidence type="ECO:0000313" key="3">
    <source>
        <dbReference type="EMBL" id="SHF27481.1"/>
    </source>
</evidence>
<evidence type="ECO:0000256" key="1">
    <source>
        <dbReference type="SAM" id="MobiDB-lite"/>
    </source>
</evidence>
<dbReference type="Proteomes" id="UP000184245">
    <property type="component" value="Unassembled WGS sequence"/>
</dbReference>
<keyword evidence="2" id="KW-0732">Signal</keyword>
<dbReference type="PROSITE" id="PS51257">
    <property type="entry name" value="PROKAR_LIPOPROTEIN"/>
    <property type="match status" value="1"/>
</dbReference>
<gene>
    <name evidence="3" type="ORF">SAMN02745158_03116</name>
</gene>
<feature type="chain" id="PRO_5039625695" evidence="2">
    <location>
        <begin position="17"/>
        <end position="492"/>
    </location>
</feature>
<evidence type="ECO:0000313" key="4">
    <source>
        <dbReference type="Proteomes" id="UP000184245"/>
    </source>
</evidence>
<proteinExistence type="predicted"/>
<dbReference type="Pfam" id="PF19499">
    <property type="entry name" value="DUF6034"/>
    <property type="match status" value="1"/>
</dbReference>
<accession>A0A1M5AB00</accession>
<feature type="signal peptide" evidence="2">
    <location>
        <begin position="1"/>
        <end position="16"/>
    </location>
</feature>
<feature type="compositionally biased region" description="Polar residues" evidence="1">
    <location>
        <begin position="42"/>
        <end position="52"/>
    </location>
</feature>
<keyword evidence="4" id="KW-1185">Reference proteome</keyword>
<organism evidence="3 4">
    <name type="scientific">Lactonifactor longoviformis DSM 17459</name>
    <dbReference type="NCBI Taxonomy" id="1122155"/>
    <lineage>
        <taxon>Bacteria</taxon>
        <taxon>Bacillati</taxon>
        <taxon>Bacillota</taxon>
        <taxon>Clostridia</taxon>
        <taxon>Eubacteriales</taxon>
        <taxon>Clostridiaceae</taxon>
        <taxon>Lactonifactor</taxon>
    </lineage>
</organism>
<sequence length="492" mass="54869">MSSRCINKFLAGAACAGVLVTGLLGCYQTTSQMTVTEKKQNEVQGGAQSQNTAEEKGENVSTVKGQVQAPERYQTSFETNEGMFRVEADADIWVPEAEKMEIRPVKSGDISQEDLDRVTGVLFQGQPLMQYQDEKQAGEMTKEECERYIRQLEALRDKADSGVRERLDSEIEAYRKRGEKAPASVEMKEVPIEIPEPADGASLEGYVTIGDKEYEFQMVTVNDEGEVLQKIGFYDRTARCAEYFTESRVSDQEGDFSMETPSETIIGEGNALLEQLGYEGFALAQLEYQKAASPYFEEKDAETGLVLHYTREIDQIPLLYYREAGKYATSLTLREDRKSEGGIGLGEGSSANQKIWQPEEISILYTDDGLRRVLIKNPYVVEAGAGEAVYLLPFQEIAEVFQRMIGEKYKSYQEQNIQASAQVQQIKLGYVRTAEDADGQEGRLVPAWIFYGSMETVYPEEGEYLLSQAGFHSAAQALLIINAMDGTVIDAP</sequence>
<dbReference type="STRING" id="1122155.SAMN02745158_03116"/>
<feature type="region of interest" description="Disordered" evidence="1">
    <location>
        <begin position="39"/>
        <end position="66"/>
    </location>
</feature>
<name>A0A1M5AB00_9CLOT</name>
<dbReference type="OrthoDB" id="1826321at2"/>
<dbReference type="AlphaFoldDB" id="A0A1M5AB00"/>
<dbReference type="EMBL" id="FQVI01000019">
    <property type="protein sequence ID" value="SHF27481.1"/>
    <property type="molecule type" value="Genomic_DNA"/>
</dbReference>